<dbReference type="EMBL" id="BBNT01000007">
    <property type="protein sequence ID" value="GAL75955.1"/>
    <property type="molecule type" value="Genomic_DNA"/>
</dbReference>
<gene>
    <name evidence="1" type="ORF">JCM19275_179</name>
</gene>
<dbReference type="Gene3D" id="3.20.20.70">
    <property type="entry name" value="Aldolase class I"/>
    <property type="match status" value="1"/>
</dbReference>
<proteinExistence type="predicted"/>
<protein>
    <submittedName>
        <fullName evidence="1">Deoxyribose-phosphate aldolase</fullName>
        <ecNumber evidence="1">4.1.2.4</ecNumber>
    </submittedName>
</protein>
<evidence type="ECO:0000313" key="2">
    <source>
        <dbReference type="Proteomes" id="UP000029647"/>
    </source>
</evidence>
<comment type="caution">
    <text evidence="1">The sequence shown here is derived from an EMBL/GenBank/DDBJ whole genome shotgun (WGS) entry which is preliminary data.</text>
</comment>
<dbReference type="SUPFAM" id="SSF51569">
    <property type="entry name" value="Aldolase"/>
    <property type="match status" value="1"/>
</dbReference>
<dbReference type="EC" id="4.1.2.4" evidence="1"/>
<accession>A0A090WG18</accession>
<sequence>MTSINTYIDHTQLKATSTLNDIALLCKEAMKHHFYAVCVNGCYTAFAKRN</sequence>
<dbReference type="InterPro" id="IPR013785">
    <property type="entry name" value="Aldolase_TIM"/>
</dbReference>
<reference evidence="1 2" key="1">
    <citation type="journal article" date="2014" name="Genome Announc.">
        <title>Draft Genome Sequences of Marine Flavobacterium Nonlabens Strains NR17, NR24, NR27, NR32, NR33, and Ara13.</title>
        <authorList>
            <person name="Nakanishi M."/>
            <person name="Meirelles P."/>
            <person name="Suzuki R."/>
            <person name="Takatani N."/>
            <person name="Mino S."/>
            <person name="Suda W."/>
            <person name="Oshima K."/>
            <person name="Hattori M."/>
            <person name="Ohkuma M."/>
            <person name="Hosokawa M."/>
            <person name="Miyashita K."/>
            <person name="Thompson F.L."/>
            <person name="Niwa A."/>
            <person name="Sawabe T."/>
            <person name="Sawabe T."/>
        </authorList>
    </citation>
    <scope>NUCLEOTIDE SEQUENCE [LARGE SCALE GENOMIC DNA]</scope>
    <source>
        <strain evidence="2">JCM19275</strain>
    </source>
</reference>
<organism evidence="1 2">
    <name type="scientific">Nonlabens ulvanivorans</name>
    <name type="common">Persicivirga ulvanivorans</name>
    <dbReference type="NCBI Taxonomy" id="906888"/>
    <lineage>
        <taxon>Bacteria</taxon>
        <taxon>Pseudomonadati</taxon>
        <taxon>Bacteroidota</taxon>
        <taxon>Flavobacteriia</taxon>
        <taxon>Flavobacteriales</taxon>
        <taxon>Flavobacteriaceae</taxon>
        <taxon>Nonlabens</taxon>
    </lineage>
</organism>
<dbReference type="Proteomes" id="UP000029647">
    <property type="component" value="Unassembled WGS sequence"/>
</dbReference>
<name>A0A090WG18_NONUL</name>
<dbReference type="GO" id="GO:0004139">
    <property type="term" value="F:deoxyribose-phosphate aldolase activity"/>
    <property type="evidence" value="ECO:0007669"/>
    <property type="project" value="UniProtKB-EC"/>
</dbReference>
<dbReference type="AlphaFoldDB" id="A0A090WG18"/>
<keyword evidence="1" id="KW-0456">Lyase</keyword>
<evidence type="ECO:0000313" key="1">
    <source>
        <dbReference type="EMBL" id="GAL75955.1"/>
    </source>
</evidence>